<gene>
    <name evidence="1" type="ORF">FFLO_01050</name>
</gene>
<evidence type="ECO:0000313" key="2">
    <source>
        <dbReference type="Proteomes" id="UP000812966"/>
    </source>
</evidence>
<name>A0A8K0NSZ4_9TREE</name>
<proteinExistence type="predicted"/>
<dbReference type="Proteomes" id="UP000812966">
    <property type="component" value="Unassembled WGS sequence"/>
</dbReference>
<keyword evidence="2" id="KW-1185">Reference proteome</keyword>
<accession>A0A8K0NSZ4</accession>
<evidence type="ECO:0000313" key="1">
    <source>
        <dbReference type="EMBL" id="KAG7570956.1"/>
    </source>
</evidence>
<organism evidence="1 2">
    <name type="scientific">Filobasidium floriforme</name>
    <dbReference type="NCBI Taxonomy" id="5210"/>
    <lineage>
        <taxon>Eukaryota</taxon>
        <taxon>Fungi</taxon>
        <taxon>Dikarya</taxon>
        <taxon>Basidiomycota</taxon>
        <taxon>Agaricomycotina</taxon>
        <taxon>Tremellomycetes</taxon>
        <taxon>Filobasidiales</taxon>
        <taxon>Filobasidiaceae</taxon>
        <taxon>Filobasidium</taxon>
    </lineage>
</organism>
<protein>
    <submittedName>
        <fullName evidence="1">Uncharacterized protein</fullName>
    </submittedName>
</protein>
<comment type="caution">
    <text evidence="1">The sequence shown here is derived from an EMBL/GenBank/DDBJ whole genome shotgun (WGS) entry which is preliminary data.</text>
</comment>
<dbReference type="EMBL" id="JABELV010000014">
    <property type="protein sequence ID" value="KAG7570956.1"/>
    <property type="molecule type" value="Genomic_DNA"/>
</dbReference>
<reference evidence="1" key="1">
    <citation type="submission" date="2020-04" db="EMBL/GenBank/DDBJ databases">
        <title>Analysis of mating type loci in Filobasidium floriforme.</title>
        <authorList>
            <person name="Nowrousian M."/>
        </authorList>
    </citation>
    <scope>NUCLEOTIDE SEQUENCE</scope>
    <source>
        <strain evidence="1">CBS 6242</strain>
    </source>
</reference>
<dbReference type="AlphaFoldDB" id="A0A8K0NSZ4"/>
<sequence length="175" mass="20005">MEARAKNKNNTVLDPSTTWGAPFAVAPWCQKKDPMPAPDEYPGYDTSQEGSHSVVFHQLYGGQAAWKDDCYMMLTETIGDVNEKYWSFSDFNHTFANCPGAEKSECLRCNIKMYGMDMELRTMLQVFIEARHGGKIPNPYFDGHGKGSTIWQEYTGINNFWGYNDKAEWFTEPQV</sequence>